<keyword evidence="1" id="KW-0805">Transcription regulation</keyword>
<feature type="domain" description="HTH araC/xylS-type" evidence="4">
    <location>
        <begin position="286"/>
        <end position="384"/>
    </location>
</feature>
<dbReference type="InterPro" id="IPR046335">
    <property type="entry name" value="LacI/GalR-like_sensor"/>
</dbReference>
<dbReference type="CDD" id="cd01543">
    <property type="entry name" value="PBP1_XylR"/>
    <property type="match status" value="1"/>
</dbReference>
<dbReference type="SUPFAM" id="SSF46689">
    <property type="entry name" value="Homeodomain-like"/>
    <property type="match status" value="2"/>
</dbReference>
<proteinExistence type="predicted"/>
<keyword evidence="2" id="KW-0238">DNA-binding</keyword>
<dbReference type="Pfam" id="PF13377">
    <property type="entry name" value="Peripla_BP_3"/>
    <property type="match status" value="1"/>
</dbReference>
<dbReference type="Proteomes" id="UP000315750">
    <property type="component" value="Chromosome"/>
</dbReference>
<dbReference type="PANTHER" id="PTHR30146:SF24">
    <property type="entry name" value="XYLOSE OPERON REGULATORY PROTEIN"/>
    <property type="match status" value="1"/>
</dbReference>
<dbReference type="EMBL" id="CP036278">
    <property type="protein sequence ID" value="QDU56951.1"/>
    <property type="molecule type" value="Genomic_DNA"/>
</dbReference>
<evidence type="ECO:0000256" key="1">
    <source>
        <dbReference type="ARBA" id="ARBA00023015"/>
    </source>
</evidence>
<name>A0A518AQF3_9BACT</name>
<dbReference type="Pfam" id="PF22177">
    <property type="entry name" value="PBP1_XylR"/>
    <property type="match status" value="1"/>
</dbReference>
<dbReference type="AlphaFoldDB" id="A0A518AQF3"/>
<dbReference type="InterPro" id="IPR018060">
    <property type="entry name" value="HTH_AraC"/>
</dbReference>
<dbReference type="OrthoDB" id="9795616at2"/>
<accession>A0A518AQF3</accession>
<evidence type="ECO:0000313" key="5">
    <source>
        <dbReference type="EMBL" id="QDU56951.1"/>
    </source>
</evidence>
<dbReference type="RefSeq" id="WP_145247789.1">
    <property type="nucleotide sequence ID" value="NZ_CP036278.1"/>
</dbReference>
<protein>
    <submittedName>
        <fullName evidence="5">Xylose operon regulatory protein</fullName>
    </submittedName>
</protein>
<reference evidence="5 6" key="1">
    <citation type="submission" date="2019-02" db="EMBL/GenBank/DDBJ databases">
        <title>Deep-cultivation of Planctomycetes and their phenomic and genomic characterization uncovers novel biology.</title>
        <authorList>
            <person name="Wiegand S."/>
            <person name="Jogler M."/>
            <person name="Boedeker C."/>
            <person name="Pinto D."/>
            <person name="Vollmers J."/>
            <person name="Rivas-Marin E."/>
            <person name="Kohn T."/>
            <person name="Peeters S.H."/>
            <person name="Heuer A."/>
            <person name="Rast P."/>
            <person name="Oberbeckmann S."/>
            <person name="Bunk B."/>
            <person name="Jeske O."/>
            <person name="Meyerdierks A."/>
            <person name="Storesund J.E."/>
            <person name="Kallscheuer N."/>
            <person name="Luecker S."/>
            <person name="Lage O.M."/>
            <person name="Pohl T."/>
            <person name="Merkel B.J."/>
            <person name="Hornburger P."/>
            <person name="Mueller R.-W."/>
            <person name="Bruemmer F."/>
            <person name="Labrenz M."/>
            <person name="Spormann A.M."/>
            <person name="Op den Camp H."/>
            <person name="Overmann J."/>
            <person name="Amann R."/>
            <person name="Jetten M.S.M."/>
            <person name="Mascher T."/>
            <person name="Medema M.H."/>
            <person name="Devos D.P."/>
            <person name="Kaster A.-K."/>
            <person name="Ovreas L."/>
            <person name="Rohde M."/>
            <person name="Galperin M.Y."/>
            <person name="Jogler C."/>
        </authorList>
    </citation>
    <scope>NUCLEOTIDE SEQUENCE [LARGE SCALE GENOMIC DNA]</scope>
    <source>
        <strain evidence="5 6">Pan181</strain>
    </source>
</reference>
<evidence type="ECO:0000259" key="4">
    <source>
        <dbReference type="PROSITE" id="PS01124"/>
    </source>
</evidence>
<evidence type="ECO:0000256" key="3">
    <source>
        <dbReference type="ARBA" id="ARBA00023163"/>
    </source>
</evidence>
<keyword evidence="3" id="KW-0804">Transcription</keyword>
<sequence>MVPKVAILVESTRGYGRNLLRGIAAYTRSHGAFSIYRQDCGLGDAIPAWLRDWKGDGIIARIETEELAEFLANHELPIVDLRYRFSLSGVPRIETNELSVAQQACDHLIHCGVRNFAFCGFNGADYSRVRQELAVEYLSQRGYKASVHNSEATSFTDTANIESSGFAHDPQLCKWLKELPKPVGLFACNDVRAAQVLNVCRELGIHIPREIAVLGVDDDRLICELTTPPLSSVALDTFRIGYLAAETLSRMMRGLAPHESRMLVSAKGISRRQSTDLLQVDDPDVAVALQFIREHACDGITVDDVAKACHQSRSTLVRRFSKHTRTTVKGEIKRVRVNRIKQLLADTDYSLTEIAGLVGFAHVEYMSTMFKKHSGETPAQYRKMYQTIRTVHD</sequence>
<organism evidence="5 6">
    <name type="scientific">Aeoliella mucimassa</name>
    <dbReference type="NCBI Taxonomy" id="2527972"/>
    <lineage>
        <taxon>Bacteria</taxon>
        <taxon>Pseudomonadati</taxon>
        <taxon>Planctomycetota</taxon>
        <taxon>Planctomycetia</taxon>
        <taxon>Pirellulales</taxon>
        <taxon>Lacipirellulaceae</taxon>
        <taxon>Aeoliella</taxon>
    </lineage>
</organism>
<dbReference type="PANTHER" id="PTHR30146">
    <property type="entry name" value="LACI-RELATED TRANSCRIPTIONAL REPRESSOR"/>
    <property type="match status" value="1"/>
</dbReference>
<dbReference type="InterPro" id="IPR054031">
    <property type="entry name" value="XylR_PBP1"/>
</dbReference>
<dbReference type="PROSITE" id="PS01124">
    <property type="entry name" value="HTH_ARAC_FAMILY_2"/>
    <property type="match status" value="1"/>
</dbReference>
<dbReference type="InterPro" id="IPR009057">
    <property type="entry name" value="Homeodomain-like_sf"/>
</dbReference>
<evidence type="ECO:0000256" key="2">
    <source>
        <dbReference type="ARBA" id="ARBA00023125"/>
    </source>
</evidence>
<dbReference type="GO" id="GO:0000976">
    <property type="term" value="F:transcription cis-regulatory region binding"/>
    <property type="evidence" value="ECO:0007669"/>
    <property type="project" value="TreeGrafter"/>
</dbReference>
<dbReference type="Gene3D" id="3.40.50.2300">
    <property type="match status" value="2"/>
</dbReference>
<gene>
    <name evidence="5" type="primary">xylR_5</name>
    <name evidence="5" type="ORF">Pan181_31630</name>
</gene>
<dbReference type="GO" id="GO:0003700">
    <property type="term" value="F:DNA-binding transcription factor activity"/>
    <property type="evidence" value="ECO:0007669"/>
    <property type="project" value="InterPro"/>
</dbReference>
<dbReference type="SUPFAM" id="SSF53822">
    <property type="entry name" value="Periplasmic binding protein-like I"/>
    <property type="match status" value="1"/>
</dbReference>
<dbReference type="InterPro" id="IPR028082">
    <property type="entry name" value="Peripla_BP_I"/>
</dbReference>
<dbReference type="KEGG" id="amuc:Pan181_31630"/>
<evidence type="ECO:0000313" key="6">
    <source>
        <dbReference type="Proteomes" id="UP000315750"/>
    </source>
</evidence>
<dbReference type="Gene3D" id="1.10.10.60">
    <property type="entry name" value="Homeodomain-like"/>
    <property type="match status" value="1"/>
</dbReference>
<keyword evidence="6" id="KW-1185">Reference proteome</keyword>
<dbReference type="Pfam" id="PF12833">
    <property type="entry name" value="HTH_18"/>
    <property type="match status" value="1"/>
</dbReference>
<dbReference type="SMART" id="SM00342">
    <property type="entry name" value="HTH_ARAC"/>
    <property type="match status" value="1"/>
</dbReference>